<protein>
    <submittedName>
        <fullName evidence="4">4'-phosphopantetheinyl transferase family protein</fullName>
    </submittedName>
</protein>
<dbReference type="InterPro" id="IPR008278">
    <property type="entry name" value="4-PPantetheinyl_Trfase_dom"/>
</dbReference>
<evidence type="ECO:0000256" key="1">
    <source>
        <dbReference type="ARBA" id="ARBA00010990"/>
    </source>
</evidence>
<dbReference type="InterPro" id="IPR037143">
    <property type="entry name" value="4-PPantetheinyl_Trfase_dom_sf"/>
</dbReference>
<dbReference type="SUPFAM" id="SSF56214">
    <property type="entry name" value="4'-phosphopantetheinyl transferase"/>
    <property type="match status" value="2"/>
</dbReference>
<dbReference type="RefSeq" id="WP_386415566.1">
    <property type="nucleotide sequence ID" value="NZ_JBHSZO010000023.1"/>
</dbReference>
<feature type="domain" description="4'-phosphopantetheinyl transferase" evidence="3">
    <location>
        <begin position="133"/>
        <end position="197"/>
    </location>
</feature>
<name>A0ABW2GHJ6_9ACTN</name>
<proteinExistence type="inferred from homology"/>
<dbReference type="Proteomes" id="UP001596413">
    <property type="component" value="Unassembled WGS sequence"/>
</dbReference>
<evidence type="ECO:0000313" key="5">
    <source>
        <dbReference type="Proteomes" id="UP001596413"/>
    </source>
</evidence>
<keyword evidence="5" id="KW-1185">Reference proteome</keyword>
<dbReference type="InterPro" id="IPR050559">
    <property type="entry name" value="P-Pant_transferase_sf"/>
</dbReference>
<keyword evidence="2 4" id="KW-0808">Transferase</keyword>
<evidence type="ECO:0000256" key="2">
    <source>
        <dbReference type="ARBA" id="ARBA00022679"/>
    </source>
</evidence>
<evidence type="ECO:0000313" key="4">
    <source>
        <dbReference type="EMBL" id="MFC7219634.1"/>
    </source>
</evidence>
<dbReference type="EMBL" id="JBHSZO010000023">
    <property type="protein sequence ID" value="MFC7219634.1"/>
    <property type="molecule type" value="Genomic_DNA"/>
</dbReference>
<evidence type="ECO:0000259" key="3">
    <source>
        <dbReference type="Pfam" id="PF01648"/>
    </source>
</evidence>
<comment type="similarity">
    <text evidence="1">Belongs to the P-Pant transferase superfamily. Gsp/Sfp/HetI/AcpT family.</text>
</comment>
<gene>
    <name evidence="4" type="ORF">ACFQLX_15885</name>
</gene>
<dbReference type="Gene3D" id="3.90.470.20">
    <property type="entry name" value="4'-phosphopantetheinyl transferase domain"/>
    <property type="match status" value="1"/>
</dbReference>
<accession>A0ABW2GHJ6</accession>
<dbReference type="GO" id="GO:0016740">
    <property type="term" value="F:transferase activity"/>
    <property type="evidence" value="ECO:0007669"/>
    <property type="project" value="UniProtKB-KW"/>
</dbReference>
<reference evidence="5" key="1">
    <citation type="journal article" date="2019" name="Int. J. Syst. Evol. Microbiol.">
        <title>The Global Catalogue of Microorganisms (GCM) 10K type strain sequencing project: providing services to taxonomists for standard genome sequencing and annotation.</title>
        <authorList>
            <consortium name="The Broad Institute Genomics Platform"/>
            <consortium name="The Broad Institute Genome Sequencing Center for Infectious Disease"/>
            <person name="Wu L."/>
            <person name="Ma J."/>
        </authorList>
    </citation>
    <scope>NUCLEOTIDE SEQUENCE [LARGE SCALE GENOMIC DNA]</scope>
    <source>
        <strain evidence="5">CGMCC 1.13681</strain>
    </source>
</reference>
<organism evidence="4 5">
    <name type="scientific">Streptomyces polyrhachis</name>
    <dbReference type="NCBI Taxonomy" id="1282885"/>
    <lineage>
        <taxon>Bacteria</taxon>
        <taxon>Bacillati</taxon>
        <taxon>Actinomycetota</taxon>
        <taxon>Actinomycetes</taxon>
        <taxon>Kitasatosporales</taxon>
        <taxon>Streptomycetaceae</taxon>
        <taxon>Streptomyces</taxon>
    </lineage>
</organism>
<dbReference type="Pfam" id="PF01648">
    <property type="entry name" value="ACPS"/>
    <property type="match status" value="1"/>
</dbReference>
<comment type="caution">
    <text evidence="4">The sequence shown here is derived from an EMBL/GenBank/DDBJ whole genome shotgun (WGS) entry which is preliminary data.</text>
</comment>
<sequence length="239" mass="25556">MMDPAPLSAWPLRIDGAMPQGFDHTCAVWLLDRRLDGGRAQELACRVLDVHERQRLGALRRDSDRRTYALAHVGLRMLLGGVLGAAPRDIVFGRDACPECGGPHGRPAVADAPVHFSLSHSEGYAMIALARTPVGVDLERVPGRQVLEVIQALHPDETAELLAVPEALRPAEFTRVWTRKEAYLKGLGSGLGRSPALDYVGAGHPDGPPAQVPAWRLAEVSAPQGYCAALATMEGEGGA</sequence>
<dbReference type="PANTHER" id="PTHR12215">
    <property type="entry name" value="PHOSPHOPANTETHEINE TRANSFERASE"/>
    <property type="match status" value="1"/>
</dbReference>
<dbReference type="PANTHER" id="PTHR12215:SF10">
    <property type="entry name" value="L-AMINOADIPATE-SEMIALDEHYDE DEHYDROGENASE-PHOSPHOPANTETHEINYL TRANSFERASE"/>
    <property type="match status" value="1"/>
</dbReference>